<dbReference type="InterPro" id="IPR011989">
    <property type="entry name" value="ARM-like"/>
</dbReference>
<evidence type="ECO:0000313" key="1">
    <source>
        <dbReference type="EMBL" id="JAW08665.1"/>
    </source>
</evidence>
<protein>
    <submittedName>
        <fullName evidence="1">Putative armadillo repeat-containing protein 4</fullName>
    </submittedName>
</protein>
<dbReference type="PANTHER" id="PTHR46241:SF1">
    <property type="entry name" value="OUTER DYNEIN ARM-DOCKING COMPLEX SUBUNIT 2"/>
    <property type="match status" value="1"/>
</dbReference>
<proteinExistence type="predicted"/>
<reference evidence="1" key="1">
    <citation type="journal article" date="2018" name="PLoS Negl. Trop. Dis.">
        <title>An insight into the salivary gland and fat body transcriptome of Panstrongylus lignarius (Hemiptera: Heteroptera), the main vector of Chagas disease in Peru.</title>
        <authorList>
            <person name="Nevoa J.C."/>
            <person name="Mendes M.T."/>
            <person name="da Silva M.V."/>
            <person name="Soares S.C."/>
            <person name="Oliveira C.J.F."/>
            <person name="Ribeiro J.M.C."/>
        </authorList>
    </citation>
    <scope>NUCLEOTIDE SEQUENCE</scope>
</reference>
<dbReference type="AlphaFoldDB" id="A0A224X8L3"/>
<dbReference type="EMBL" id="GFTR01007761">
    <property type="protein sequence ID" value="JAW08665.1"/>
    <property type="molecule type" value="Transcribed_RNA"/>
</dbReference>
<organism evidence="1">
    <name type="scientific">Panstrongylus lignarius</name>
    <dbReference type="NCBI Taxonomy" id="156445"/>
    <lineage>
        <taxon>Eukaryota</taxon>
        <taxon>Metazoa</taxon>
        <taxon>Ecdysozoa</taxon>
        <taxon>Arthropoda</taxon>
        <taxon>Hexapoda</taxon>
        <taxon>Insecta</taxon>
        <taxon>Pterygota</taxon>
        <taxon>Neoptera</taxon>
        <taxon>Paraneoptera</taxon>
        <taxon>Hemiptera</taxon>
        <taxon>Heteroptera</taxon>
        <taxon>Panheteroptera</taxon>
        <taxon>Cimicomorpha</taxon>
        <taxon>Reduviidae</taxon>
        <taxon>Triatominae</taxon>
        <taxon>Panstrongylus</taxon>
    </lineage>
</organism>
<sequence length="693" mass="78843">MKFLRGGDYVATTAVLSKMINMDLRIDQYIYALEDAGGIQILLNLMDAPFIACQTSAMEIMAKITRIPQIQQITLSMGLGKTATDLLMNREQDIVTLAIKIIANITQERYGRTSIRKNNAIPYLVMYADIDRRILYREIGTLSDQDREAAIPALYCVRAMRNLSKCRKGREALYLAGISGVLYDLMESKDVPLVINALYIFNHCAKNETYKNEFGHYKVHKFMINLLSSPSSSVSSLAAHYLLSVCDNDRVLDDVINSGLLNILMTKATASAAEFVPGFYNTAIKILYKVSRRESILEDLNDKNALNFVYNLIEIPADVEAEKYLWELIADFASYPENWLKIWKFPGIEAKLIYNVQCHMYEDVRGSAARIIGLLVHNNEIYAKISHNDILVKLWSLLLVNSPYTVESACRALLPIMKRTEGLPDVIRKIRSGIFILMNLLESRNPDILAGGILLLAKIVQDKLNLEVLTSMGALDIVFSIITTATYPKIRAALCYLIASLGTHRLINFQIGHDGYIPIVINDLKSDDLNVKISAAYALWKLSEDPINCVILHTNGVVEMLRKCLLVDNRDLQTAAGGCLYNIRNLAFNAEVRKWIFFNEPLDSETETHIKKYHERIIDYELRKEIEVSEVPDKIEKKKIKKKKKPLRHVFEDREEEYSIEDLAIVPKVAEKDEGKKDLWLQWGLVHVAKIWK</sequence>
<dbReference type="InterPro" id="IPR016024">
    <property type="entry name" value="ARM-type_fold"/>
</dbReference>
<dbReference type="SUPFAM" id="SSF48371">
    <property type="entry name" value="ARM repeat"/>
    <property type="match status" value="2"/>
</dbReference>
<accession>A0A224X8L3</accession>
<dbReference type="Gene3D" id="1.25.10.10">
    <property type="entry name" value="Leucine-rich Repeat Variant"/>
    <property type="match status" value="3"/>
</dbReference>
<dbReference type="PANTHER" id="PTHR46241">
    <property type="entry name" value="ARMADILLO REPEAT-CONTAINING PROTEIN 4 ARMC4"/>
    <property type="match status" value="1"/>
</dbReference>
<name>A0A224X8L3_9HEMI</name>